<evidence type="ECO:0000313" key="1">
    <source>
        <dbReference type="EMBL" id="ABM96097.1"/>
    </source>
</evidence>
<protein>
    <submittedName>
        <fullName evidence="1">Uncharacterized protein</fullName>
    </submittedName>
</protein>
<dbReference type="KEGG" id="mpt:Mpe_A3144"/>
<sequence>MTALRRLLNSIDRRLDRNSLHEPLTRNERPPGGGVPCLVSHALEQAVKTAHQFDSDARLKHVLAPQGVARDGAARRWEFVFDLPQRRAKLLSQWYLDGDPKFGRFGRECFDASLRPFPPPESPLAQAVAQGRLPYSQCAAAWREERRRTPDLPLGLRDSDAVMGDLLRLGLQADAGGWVLRNALLQPGGHVWLAQVGDTSLHCRFS</sequence>
<dbReference type="Proteomes" id="UP000000366">
    <property type="component" value="Chromosome"/>
</dbReference>
<dbReference type="STRING" id="420662.Mpe_A3144"/>
<dbReference type="AlphaFoldDB" id="A2SKK8"/>
<dbReference type="RefSeq" id="WP_011830720.1">
    <property type="nucleotide sequence ID" value="NC_008825.1"/>
</dbReference>
<evidence type="ECO:0000313" key="2">
    <source>
        <dbReference type="Proteomes" id="UP000000366"/>
    </source>
</evidence>
<accession>A2SKK8</accession>
<organism evidence="1 2">
    <name type="scientific">Methylibium petroleiphilum (strain ATCC BAA-1232 / LMG 22953 / PM1)</name>
    <dbReference type="NCBI Taxonomy" id="420662"/>
    <lineage>
        <taxon>Bacteria</taxon>
        <taxon>Pseudomonadati</taxon>
        <taxon>Pseudomonadota</taxon>
        <taxon>Betaproteobacteria</taxon>
        <taxon>Burkholderiales</taxon>
        <taxon>Sphaerotilaceae</taxon>
        <taxon>Methylibium</taxon>
    </lineage>
</organism>
<name>A2SKK8_METPP</name>
<keyword evidence="2" id="KW-1185">Reference proteome</keyword>
<gene>
    <name evidence="1" type="ordered locus">Mpe_A3144</name>
</gene>
<reference evidence="1 2" key="1">
    <citation type="journal article" date="2007" name="J. Bacteriol.">
        <title>Whole-genome analysis of the methyl tert-butyl ether-degrading beta-proteobacterium Methylibium petroleiphilum PM1.</title>
        <authorList>
            <person name="Kane S.R."/>
            <person name="Chakicherla A.Y."/>
            <person name="Chain P.S.G."/>
            <person name="Schmidt R."/>
            <person name="Shin M.W."/>
            <person name="Legler T.C."/>
            <person name="Scow K.M."/>
            <person name="Larimer F.W."/>
            <person name="Lucas S.M."/>
            <person name="Richardson P.M."/>
            <person name="Hristova K.R."/>
        </authorList>
    </citation>
    <scope>NUCLEOTIDE SEQUENCE [LARGE SCALE GENOMIC DNA]</scope>
    <source>
        <strain evidence="2">ATCC BAA-1232 / LMG 22953 / PM1</strain>
    </source>
</reference>
<proteinExistence type="predicted"/>
<dbReference type="HOGENOM" id="CLU_1330660_0_0_4"/>
<dbReference type="EMBL" id="CP000555">
    <property type="protein sequence ID" value="ABM96097.1"/>
    <property type="molecule type" value="Genomic_DNA"/>
</dbReference>